<gene>
    <name evidence="2" type="ORF">V2W34_11650</name>
</gene>
<keyword evidence="2" id="KW-0808">Transferase</keyword>
<evidence type="ECO:0000313" key="2">
    <source>
        <dbReference type="EMBL" id="MEF2292656.1"/>
    </source>
</evidence>
<dbReference type="Proteomes" id="UP001356080">
    <property type="component" value="Unassembled WGS sequence"/>
</dbReference>
<dbReference type="InterPro" id="IPR015422">
    <property type="entry name" value="PyrdxlP-dep_Trfase_small"/>
</dbReference>
<keyword evidence="1" id="KW-0663">Pyridoxal phosphate</keyword>
<evidence type="ECO:0000256" key="1">
    <source>
        <dbReference type="RuleBase" id="RU004508"/>
    </source>
</evidence>
<dbReference type="Pfam" id="PF01041">
    <property type="entry name" value="DegT_DnrJ_EryC1"/>
    <property type="match status" value="2"/>
</dbReference>
<keyword evidence="3" id="KW-1185">Reference proteome</keyword>
<dbReference type="InterPro" id="IPR015424">
    <property type="entry name" value="PyrdxlP-dep_Trfase"/>
</dbReference>
<protein>
    <submittedName>
        <fullName evidence="2">Aminotransferase class V-fold PLP-dependent enzyme</fullName>
    </submittedName>
</protein>
<dbReference type="SUPFAM" id="SSF53383">
    <property type="entry name" value="PLP-dependent transferases"/>
    <property type="match status" value="1"/>
</dbReference>
<dbReference type="Gene3D" id="3.90.1150.10">
    <property type="entry name" value="Aspartate Aminotransferase, domain 1"/>
    <property type="match status" value="1"/>
</dbReference>
<accession>A0ABU7VG76</accession>
<dbReference type="GO" id="GO:0008483">
    <property type="term" value="F:transaminase activity"/>
    <property type="evidence" value="ECO:0007669"/>
    <property type="project" value="UniProtKB-KW"/>
</dbReference>
<dbReference type="PANTHER" id="PTHR30244">
    <property type="entry name" value="TRANSAMINASE"/>
    <property type="match status" value="1"/>
</dbReference>
<dbReference type="PANTHER" id="PTHR30244:SF34">
    <property type="entry name" value="DTDP-4-AMINO-4,6-DIDEOXYGALACTOSE TRANSAMINASE"/>
    <property type="match status" value="1"/>
</dbReference>
<dbReference type="EMBL" id="JAZHPM010000019">
    <property type="protein sequence ID" value="MEF2292656.1"/>
    <property type="molecule type" value="Genomic_DNA"/>
</dbReference>
<dbReference type="InterPro" id="IPR000653">
    <property type="entry name" value="DegT/StrS_aminotransferase"/>
</dbReference>
<name>A0ABU7VG76_9BACI</name>
<dbReference type="Gene3D" id="3.40.640.10">
    <property type="entry name" value="Type I PLP-dependent aspartate aminotransferase-like (Major domain)"/>
    <property type="match status" value="1"/>
</dbReference>
<sequence length="422" mass="49319">MKDLETKYLYPKNPKKIKYPIYPYIQQLSDYKVFKSNYISGHRENRLKTKLESLYKNSEILLTNSGTSALKMGLVCLDIKPNDEVMFTNFNCPNIIDAVLSIGATPVFVDIEEDFSLSFEDIKKKVNDKTKAIISTHVYGLKENLKIYDWAKKKNIYIVDDGAQAMFTLQNNKFVGGHGDIGILSFGFTKPLSSIGGGALIVNNKSLIGRLPKVPIETEEEVYIDYKNYFRSWVLCRLNTFYIPSKLNKVWYRLFKMPETYLSKTEAFPRNIRLIEIKRMNRLREELILKQFYRYKKIRDYNIANYQEMNNNLKCLVRYGIKLIHLDKGESPNYYTLIFPNEHQRYECSEYLAGKGIQTCWNYIPLDEIPIYSKYKSNTKNANTVWGRVLSVPFKYPLVSKDIQYISLQLKNYIGKSTLLNI</sequence>
<organism evidence="2 3">
    <name type="scientific">Virgibacillus dokdonensis</name>
    <dbReference type="NCBI Taxonomy" id="302167"/>
    <lineage>
        <taxon>Bacteria</taxon>
        <taxon>Bacillati</taxon>
        <taxon>Bacillota</taxon>
        <taxon>Bacilli</taxon>
        <taxon>Bacillales</taxon>
        <taxon>Bacillaceae</taxon>
        <taxon>Virgibacillus</taxon>
    </lineage>
</organism>
<dbReference type="InterPro" id="IPR015421">
    <property type="entry name" value="PyrdxlP-dep_Trfase_major"/>
</dbReference>
<dbReference type="RefSeq" id="WP_331805523.1">
    <property type="nucleotide sequence ID" value="NZ_JAZHPM010000019.1"/>
</dbReference>
<reference evidence="2 3" key="1">
    <citation type="submission" date="2024-01" db="EMBL/GenBank/DDBJ databases">
        <title>Survival strategy associated with biotechnological potential of Virgibacillus dokdonensis T4.6 isolated from salt-fermented shrimp paste.</title>
        <authorList>
            <person name="Doan T.V."/>
            <person name="Quach N.T."/>
            <person name="Phi Q.-T."/>
        </authorList>
    </citation>
    <scope>NUCLEOTIDE SEQUENCE [LARGE SCALE GENOMIC DNA]</scope>
    <source>
        <strain evidence="2 3">T4.6</strain>
    </source>
</reference>
<dbReference type="PIRSF" id="PIRSF000390">
    <property type="entry name" value="PLP_StrS"/>
    <property type="match status" value="1"/>
</dbReference>
<proteinExistence type="inferred from homology"/>
<keyword evidence="2" id="KW-0032">Aminotransferase</keyword>
<evidence type="ECO:0000313" key="3">
    <source>
        <dbReference type="Proteomes" id="UP001356080"/>
    </source>
</evidence>
<comment type="similarity">
    <text evidence="1">Belongs to the DegT/DnrJ/EryC1 family.</text>
</comment>
<comment type="caution">
    <text evidence="2">The sequence shown here is derived from an EMBL/GenBank/DDBJ whole genome shotgun (WGS) entry which is preliminary data.</text>
</comment>